<keyword evidence="10" id="KW-0067">ATP-binding</keyword>
<dbReference type="Pfam" id="PF08544">
    <property type="entry name" value="GHMP_kinases_C"/>
    <property type="match status" value="1"/>
</dbReference>
<evidence type="ECO:0000256" key="11">
    <source>
        <dbReference type="ARBA" id="ARBA00049913"/>
    </source>
</evidence>
<dbReference type="EC" id="2.7.1.39" evidence="3"/>
<evidence type="ECO:0000256" key="8">
    <source>
        <dbReference type="ARBA" id="ARBA00022741"/>
    </source>
</evidence>
<dbReference type="InterPro" id="IPR006204">
    <property type="entry name" value="GHMP_kinase_N_dom"/>
</dbReference>
<dbReference type="InterPro" id="IPR020568">
    <property type="entry name" value="Ribosomal_Su5_D2-typ_SF"/>
</dbReference>
<keyword evidence="5" id="KW-0028">Amino-acid biosynthesis</keyword>
<dbReference type="UniPathway" id="UPA00050">
    <property type="reaction ID" value="UER00064"/>
</dbReference>
<protein>
    <recommendedName>
        <fullName evidence="4">Homoserine kinase</fullName>
        <ecNumber evidence="3">2.7.1.39</ecNumber>
    </recommendedName>
</protein>
<dbReference type="PRINTS" id="PR00958">
    <property type="entry name" value="HOMSERKINASE"/>
</dbReference>
<dbReference type="InterPro" id="IPR036554">
    <property type="entry name" value="GHMP_kinase_C_sf"/>
</dbReference>
<evidence type="ECO:0000256" key="2">
    <source>
        <dbReference type="ARBA" id="ARBA00007370"/>
    </source>
</evidence>
<dbReference type="Pfam" id="PF00288">
    <property type="entry name" value="GHMP_kinases_N"/>
    <property type="match status" value="1"/>
</dbReference>
<dbReference type="NCBIfam" id="TIGR00191">
    <property type="entry name" value="thrB"/>
    <property type="match status" value="1"/>
</dbReference>
<evidence type="ECO:0000256" key="4">
    <source>
        <dbReference type="ARBA" id="ARBA00017858"/>
    </source>
</evidence>
<name>A0A7S2P894_9DINO</name>
<dbReference type="PANTHER" id="PTHR20861">
    <property type="entry name" value="HOMOSERINE/4-DIPHOSPHOCYTIDYL-2-C-METHYL-D-ERYTHRITOL KINASE"/>
    <property type="match status" value="1"/>
</dbReference>
<dbReference type="PROSITE" id="PS00627">
    <property type="entry name" value="GHMP_KINASES_ATP"/>
    <property type="match status" value="1"/>
</dbReference>
<dbReference type="GO" id="GO:0004413">
    <property type="term" value="F:homoserine kinase activity"/>
    <property type="evidence" value="ECO:0007669"/>
    <property type="project" value="UniProtKB-EC"/>
</dbReference>
<dbReference type="PANTHER" id="PTHR20861:SF1">
    <property type="entry name" value="HOMOSERINE KINASE"/>
    <property type="match status" value="1"/>
</dbReference>
<dbReference type="AlphaFoldDB" id="A0A7S2P894"/>
<dbReference type="GO" id="GO:0009088">
    <property type="term" value="P:threonine biosynthetic process"/>
    <property type="evidence" value="ECO:0007669"/>
    <property type="project" value="UniProtKB-UniPathway"/>
</dbReference>
<dbReference type="InterPro" id="IPR000870">
    <property type="entry name" value="Homoserine_kinase"/>
</dbReference>
<dbReference type="InterPro" id="IPR014721">
    <property type="entry name" value="Ribsml_uS5_D2-typ_fold_subgr"/>
</dbReference>
<evidence type="ECO:0000256" key="1">
    <source>
        <dbReference type="ARBA" id="ARBA00005015"/>
    </source>
</evidence>
<evidence type="ECO:0000256" key="6">
    <source>
        <dbReference type="ARBA" id="ARBA00022679"/>
    </source>
</evidence>
<sequence>MLGDAEIEAFASKYALDDSARAELKKMFTGVVSGTRRRVTVRVPATTANMGPGFDCAGMALDIWNEVTVERAAVFSFEIEGEGAGVLPRTSGNLVCKGVEAAFKAIGKEVPVLRYWTRNRIPFAKGMGSSSAAIVSGILAGLAIAGFNLQVKGEEELLQIATNIEGHPDNVAPCIYGGFQLGIHNGTRWWTDRVSMPHGLMCVVFAPDHATETSAARDLLKAQVDVKDAVFNCGRVGLLVAAFATNNLEWLRLATEDALHQPQRAPMHTHLNPLIRAALDAGAHGACLSGAGPAVIAFTGGRAGDVIAQNHAERKELEVAEAFLAAADAINCPGQVIITKPIEHGGYIVSETVSYDPAVRRQRIHYVQD</sequence>
<keyword evidence="7" id="KW-0791">Threonine biosynthesis</keyword>
<dbReference type="InterPro" id="IPR013750">
    <property type="entry name" value="GHMP_kinase_C_dom"/>
</dbReference>
<keyword evidence="9" id="KW-0418">Kinase</keyword>
<organism evidence="14">
    <name type="scientific">Zooxanthella nutricula</name>
    <dbReference type="NCBI Taxonomy" id="1333877"/>
    <lineage>
        <taxon>Eukaryota</taxon>
        <taxon>Sar</taxon>
        <taxon>Alveolata</taxon>
        <taxon>Dinophyceae</taxon>
        <taxon>Peridiniales</taxon>
        <taxon>Peridiniales incertae sedis</taxon>
        <taxon>Zooxanthella</taxon>
    </lineage>
</organism>
<comment type="catalytic activity">
    <reaction evidence="11">
        <text>L-homoserine + ATP = O-phospho-L-homoserine + ADP + H(+)</text>
        <dbReference type="Rhea" id="RHEA:13985"/>
        <dbReference type="ChEBI" id="CHEBI:15378"/>
        <dbReference type="ChEBI" id="CHEBI:30616"/>
        <dbReference type="ChEBI" id="CHEBI:57476"/>
        <dbReference type="ChEBI" id="CHEBI:57590"/>
        <dbReference type="ChEBI" id="CHEBI:456216"/>
        <dbReference type="EC" id="2.7.1.39"/>
    </reaction>
    <physiologicalReaction direction="left-to-right" evidence="11">
        <dbReference type="Rhea" id="RHEA:13986"/>
    </physiologicalReaction>
</comment>
<comment type="pathway">
    <text evidence="1">Amino-acid biosynthesis; L-threonine biosynthesis; L-threonine from L-aspartate: step 4/5.</text>
</comment>
<feature type="domain" description="GHMP kinase N-terminal" evidence="12">
    <location>
        <begin position="93"/>
        <end position="178"/>
    </location>
</feature>
<evidence type="ECO:0000259" key="12">
    <source>
        <dbReference type="Pfam" id="PF00288"/>
    </source>
</evidence>
<dbReference type="Gene3D" id="3.30.70.890">
    <property type="entry name" value="GHMP kinase, C-terminal domain"/>
    <property type="match status" value="1"/>
</dbReference>
<evidence type="ECO:0000256" key="10">
    <source>
        <dbReference type="ARBA" id="ARBA00022840"/>
    </source>
</evidence>
<dbReference type="Gene3D" id="3.30.230.10">
    <property type="match status" value="1"/>
</dbReference>
<comment type="similarity">
    <text evidence="2">Belongs to the GHMP kinase family. Homoserine kinase subfamily.</text>
</comment>
<evidence type="ECO:0000256" key="3">
    <source>
        <dbReference type="ARBA" id="ARBA00012078"/>
    </source>
</evidence>
<gene>
    <name evidence="14" type="ORF">BRAN1462_LOCUS31995</name>
</gene>
<reference evidence="14" key="1">
    <citation type="submission" date="2021-01" db="EMBL/GenBank/DDBJ databases">
        <authorList>
            <person name="Corre E."/>
            <person name="Pelletier E."/>
            <person name="Niang G."/>
            <person name="Scheremetjew M."/>
            <person name="Finn R."/>
            <person name="Kale V."/>
            <person name="Holt S."/>
            <person name="Cochrane G."/>
            <person name="Meng A."/>
            <person name="Brown T."/>
            <person name="Cohen L."/>
        </authorList>
    </citation>
    <scope>NUCLEOTIDE SEQUENCE</scope>
    <source>
        <strain evidence="14">RCC3387</strain>
    </source>
</reference>
<keyword evidence="6" id="KW-0808">Transferase</keyword>
<dbReference type="SUPFAM" id="SSF55060">
    <property type="entry name" value="GHMP Kinase, C-terminal domain"/>
    <property type="match status" value="1"/>
</dbReference>
<feature type="domain" description="GHMP kinase C-terminal" evidence="13">
    <location>
        <begin position="240"/>
        <end position="309"/>
    </location>
</feature>
<evidence type="ECO:0000256" key="5">
    <source>
        <dbReference type="ARBA" id="ARBA00022605"/>
    </source>
</evidence>
<evidence type="ECO:0000259" key="13">
    <source>
        <dbReference type="Pfam" id="PF08544"/>
    </source>
</evidence>
<dbReference type="HAMAP" id="MF_00384">
    <property type="entry name" value="Homoser_kinase"/>
    <property type="match status" value="1"/>
</dbReference>
<accession>A0A7S2P894</accession>
<dbReference type="EMBL" id="HBGW01050280">
    <property type="protein sequence ID" value="CAD9583237.1"/>
    <property type="molecule type" value="Transcribed_RNA"/>
</dbReference>
<dbReference type="InterPro" id="IPR006203">
    <property type="entry name" value="GHMP_knse_ATP-bd_CS"/>
</dbReference>
<proteinExistence type="inferred from homology"/>
<evidence type="ECO:0000313" key="14">
    <source>
        <dbReference type="EMBL" id="CAD9583237.1"/>
    </source>
</evidence>
<evidence type="ECO:0000256" key="7">
    <source>
        <dbReference type="ARBA" id="ARBA00022697"/>
    </source>
</evidence>
<dbReference type="SUPFAM" id="SSF54211">
    <property type="entry name" value="Ribosomal protein S5 domain 2-like"/>
    <property type="match status" value="1"/>
</dbReference>
<dbReference type="GO" id="GO:0005524">
    <property type="term" value="F:ATP binding"/>
    <property type="evidence" value="ECO:0007669"/>
    <property type="project" value="UniProtKB-KW"/>
</dbReference>
<evidence type="ECO:0000256" key="9">
    <source>
        <dbReference type="ARBA" id="ARBA00022777"/>
    </source>
</evidence>
<keyword evidence="8" id="KW-0547">Nucleotide-binding</keyword>